<dbReference type="Gene3D" id="2.60.420.10">
    <property type="entry name" value="Maltose phosphorylase, domain 3"/>
    <property type="match status" value="1"/>
</dbReference>
<reference evidence="8 9" key="1">
    <citation type="journal article" date="2019" name="Int. J. Syst. Evol. Microbiol.">
        <title>The Global Catalogue of Microorganisms (GCM) 10K type strain sequencing project: providing services to taxonomists for standard genome sequencing and annotation.</title>
        <authorList>
            <consortium name="The Broad Institute Genomics Platform"/>
            <consortium name="The Broad Institute Genome Sequencing Center for Infectious Disease"/>
            <person name="Wu L."/>
            <person name="Ma J."/>
        </authorList>
    </citation>
    <scope>NUCLEOTIDE SEQUENCE [LARGE SCALE GENOMIC DNA]</scope>
    <source>
        <strain evidence="8 9">JCM 14969</strain>
    </source>
</reference>
<feature type="domain" description="Alpha-L-rhamnosidase six-hairpin glycosidase" evidence="6">
    <location>
        <begin position="326"/>
        <end position="651"/>
    </location>
</feature>
<feature type="domain" description="Bacterial alpha-L-rhamnosidase N-terminal" evidence="5">
    <location>
        <begin position="48"/>
        <end position="214"/>
    </location>
</feature>
<name>A0ABN2CL94_9ACTN</name>
<dbReference type="PANTHER" id="PTHR33307:SF6">
    <property type="entry name" value="ALPHA-RHAMNOSIDASE (EUROFUNG)-RELATED"/>
    <property type="match status" value="1"/>
</dbReference>
<organism evidence="8 9">
    <name type="scientific">Kribbella sancticallisti</name>
    <dbReference type="NCBI Taxonomy" id="460087"/>
    <lineage>
        <taxon>Bacteria</taxon>
        <taxon>Bacillati</taxon>
        <taxon>Actinomycetota</taxon>
        <taxon>Actinomycetes</taxon>
        <taxon>Propionibacteriales</taxon>
        <taxon>Kribbellaceae</taxon>
        <taxon>Kribbella</taxon>
    </lineage>
</organism>
<dbReference type="EC" id="3.2.1.40" evidence="2"/>
<feature type="domain" description="Alpha-L-rhamnosidase concanavalin-like" evidence="4">
    <location>
        <begin position="223"/>
        <end position="319"/>
    </location>
</feature>
<dbReference type="InterPro" id="IPR008902">
    <property type="entry name" value="Rhamnosid_concanavalin"/>
</dbReference>
<dbReference type="Pfam" id="PF08531">
    <property type="entry name" value="Bac_rhamnosid_N"/>
    <property type="match status" value="1"/>
</dbReference>
<comment type="catalytic activity">
    <reaction evidence="1">
        <text>Hydrolysis of terminal non-reducing alpha-L-rhamnose residues in alpha-L-rhamnosides.</text>
        <dbReference type="EC" id="3.2.1.40"/>
    </reaction>
</comment>
<evidence type="ECO:0000259" key="4">
    <source>
        <dbReference type="Pfam" id="PF05592"/>
    </source>
</evidence>
<dbReference type="Proteomes" id="UP001500393">
    <property type="component" value="Unassembled WGS sequence"/>
</dbReference>
<feature type="domain" description="Alpha-L-rhamnosidase C-terminal" evidence="7">
    <location>
        <begin position="658"/>
        <end position="728"/>
    </location>
</feature>
<evidence type="ECO:0000259" key="6">
    <source>
        <dbReference type="Pfam" id="PF17389"/>
    </source>
</evidence>
<keyword evidence="3" id="KW-0378">Hydrolase</keyword>
<dbReference type="SUPFAM" id="SSF48208">
    <property type="entry name" value="Six-hairpin glycosidases"/>
    <property type="match status" value="1"/>
</dbReference>
<evidence type="ECO:0000256" key="2">
    <source>
        <dbReference type="ARBA" id="ARBA00012652"/>
    </source>
</evidence>
<gene>
    <name evidence="8" type="ORF">GCM10009789_12150</name>
</gene>
<dbReference type="Pfam" id="PF05592">
    <property type="entry name" value="Bac_rhamnosid"/>
    <property type="match status" value="1"/>
</dbReference>
<evidence type="ECO:0000259" key="5">
    <source>
        <dbReference type="Pfam" id="PF08531"/>
    </source>
</evidence>
<evidence type="ECO:0000259" key="7">
    <source>
        <dbReference type="Pfam" id="PF17390"/>
    </source>
</evidence>
<dbReference type="Pfam" id="PF17389">
    <property type="entry name" value="Bac_rhamnosid6H"/>
    <property type="match status" value="1"/>
</dbReference>
<dbReference type="InterPro" id="IPR012341">
    <property type="entry name" value="6hp_glycosidase-like_sf"/>
</dbReference>
<dbReference type="Gene3D" id="2.60.120.260">
    <property type="entry name" value="Galactose-binding domain-like"/>
    <property type="match status" value="2"/>
</dbReference>
<evidence type="ECO:0000256" key="3">
    <source>
        <dbReference type="ARBA" id="ARBA00022801"/>
    </source>
</evidence>
<dbReference type="Gene3D" id="1.50.10.10">
    <property type="match status" value="1"/>
</dbReference>
<proteinExistence type="predicted"/>
<evidence type="ECO:0000313" key="9">
    <source>
        <dbReference type="Proteomes" id="UP001500393"/>
    </source>
</evidence>
<protein>
    <recommendedName>
        <fullName evidence="2">alpha-L-rhamnosidase</fullName>
        <ecNumber evidence="2">3.2.1.40</ecNumber>
    </recommendedName>
</protein>
<dbReference type="PANTHER" id="PTHR33307">
    <property type="entry name" value="ALPHA-RHAMNOSIDASE (EUROFUNG)"/>
    <property type="match status" value="1"/>
</dbReference>
<evidence type="ECO:0000256" key="1">
    <source>
        <dbReference type="ARBA" id="ARBA00001445"/>
    </source>
</evidence>
<sequence length="747" mass="81699">MTLDRSKLMTSTHAPDVRAEWIISAAWKAAPDGPLPVVAAVFPVVGPPQRAVLRIAGLGVFIASVNGQVVSDPLEPGYSDYSRRAEFCTYDVTALLRPGDNVITVELGPGCYRSKTIDDRWAKIATDYGDLGTCATLDWIDAGGTNLLRTDASWHGTTGPVTWSNWVGGEDYDATSAFDTDTAVVLTWPPAVTAQVPDGIRLCPKTIPPVRVVERLPALDVRETQPGVHVVDFGVNFAGWIELDLPPRTEVRLRPAELLDAEGNIDPVTQGWGPVYHTVRTADAGLTWHPRFAYNGLRYLELSGLPEPPSAESVRGLVLAADTEPTGTFAASDRRLSDLHRIIRRAITSNMYSMFTDCPQREKLGYLEQLHLVFPILRWNYDVKALLENSLRITREAQEPTGHLPLYVPEWDPFPDPWRGDVNFGLAIVFLPWQLYRSYADETVLADNYAAAGRYVEYLLASRDDGLVTYGLGDWNGRDPRFVPLVATATLARALGVLAAIAAVLGKEDEQRSWTAVQGRLTALLRGEFVHLDGTVGTGSVAELAVAINSGVLTEAEIPAAVQRLEDLIVADCYYLDVGEVAMAALVEVLAEHDRHETVYRLTHGDDRPGYGYMLKHGATSLTETWDGPTFGFSQNHFMNGAIDDWFFAHVAGLQQAADDIGFRKVVIRPRPCGGLTRASADYRTTTGILRSAWVLDGSTFTLDVAVPPETIATVVLPDGAVRQVAEGSHLFKSSIDEEDAADVVKR</sequence>
<dbReference type="Pfam" id="PF17390">
    <property type="entry name" value="Bac_rhamnosid_C"/>
    <property type="match status" value="1"/>
</dbReference>
<comment type="caution">
    <text evidence="8">The sequence shown here is derived from an EMBL/GenBank/DDBJ whole genome shotgun (WGS) entry which is preliminary data.</text>
</comment>
<dbReference type="InterPro" id="IPR013737">
    <property type="entry name" value="Bac_rhamnosid_N"/>
</dbReference>
<evidence type="ECO:0000313" key="8">
    <source>
        <dbReference type="EMBL" id="GAA1560438.1"/>
    </source>
</evidence>
<dbReference type="InterPro" id="IPR035398">
    <property type="entry name" value="Bac_rhamnosid_C"/>
</dbReference>
<accession>A0ABN2CL94</accession>
<dbReference type="InterPro" id="IPR035396">
    <property type="entry name" value="Bac_rhamnosid6H"/>
</dbReference>
<dbReference type="EMBL" id="BAAAOS010000008">
    <property type="protein sequence ID" value="GAA1560438.1"/>
    <property type="molecule type" value="Genomic_DNA"/>
</dbReference>
<dbReference type="InterPro" id="IPR008928">
    <property type="entry name" value="6-hairpin_glycosidase_sf"/>
</dbReference>
<dbReference type="InterPro" id="IPR016007">
    <property type="entry name" value="Alpha_rhamnosid"/>
</dbReference>
<keyword evidence="9" id="KW-1185">Reference proteome</keyword>